<organism evidence="1 2">
    <name type="scientific">Camellia lanceoleosa</name>
    <dbReference type="NCBI Taxonomy" id="1840588"/>
    <lineage>
        <taxon>Eukaryota</taxon>
        <taxon>Viridiplantae</taxon>
        <taxon>Streptophyta</taxon>
        <taxon>Embryophyta</taxon>
        <taxon>Tracheophyta</taxon>
        <taxon>Spermatophyta</taxon>
        <taxon>Magnoliopsida</taxon>
        <taxon>eudicotyledons</taxon>
        <taxon>Gunneridae</taxon>
        <taxon>Pentapetalae</taxon>
        <taxon>asterids</taxon>
        <taxon>Ericales</taxon>
        <taxon>Theaceae</taxon>
        <taxon>Camellia</taxon>
    </lineage>
</organism>
<evidence type="ECO:0000313" key="1">
    <source>
        <dbReference type="EMBL" id="KAI7993366.1"/>
    </source>
</evidence>
<comment type="caution">
    <text evidence="1">The sequence shown here is derived from an EMBL/GenBank/DDBJ whole genome shotgun (WGS) entry which is preliminary data.</text>
</comment>
<dbReference type="EMBL" id="CM045769">
    <property type="protein sequence ID" value="KAI7993366.1"/>
    <property type="molecule type" value="Genomic_DNA"/>
</dbReference>
<protein>
    <submittedName>
        <fullName evidence="1">Gibberellin-regulated protein 10</fullName>
    </submittedName>
</protein>
<accession>A0ACC0G151</accession>
<dbReference type="Proteomes" id="UP001060215">
    <property type="component" value="Chromosome 12"/>
</dbReference>
<sequence length="89" mass="10048">MKLVFATLLLVTLLLSSSFVESTTDSSGICHSKCEVRCKDAKKKYRCLKYCKLCCEDCNYCVPSGTYGNKSECPCYRDKKNKRGKPKCP</sequence>
<reference evidence="1 2" key="1">
    <citation type="journal article" date="2022" name="Plant J.">
        <title>Chromosome-level genome of Camellia lanceoleosa provides a valuable resource for understanding genome evolution and self-incompatibility.</title>
        <authorList>
            <person name="Gong W."/>
            <person name="Xiao S."/>
            <person name="Wang L."/>
            <person name="Liao Z."/>
            <person name="Chang Y."/>
            <person name="Mo W."/>
            <person name="Hu G."/>
            <person name="Li W."/>
            <person name="Zhao G."/>
            <person name="Zhu H."/>
            <person name="Hu X."/>
            <person name="Ji K."/>
            <person name="Xiang X."/>
            <person name="Song Q."/>
            <person name="Yuan D."/>
            <person name="Jin S."/>
            <person name="Zhang L."/>
        </authorList>
    </citation>
    <scope>NUCLEOTIDE SEQUENCE [LARGE SCALE GENOMIC DNA]</scope>
    <source>
        <strain evidence="1">SQ_2022a</strain>
    </source>
</reference>
<name>A0ACC0G151_9ERIC</name>
<gene>
    <name evidence="1" type="ORF">LOK49_LG11G01902</name>
</gene>
<keyword evidence="2" id="KW-1185">Reference proteome</keyword>
<evidence type="ECO:0000313" key="2">
    <source>
        <dbReference type="Proteomes" id="UP001060215"/>
    </source>
</evidence>
<proteinExistence type="predicted"/>